<evidence type="ECO:0008006" key="5">
    <source>
        <dbReference type="Google" id="ProtNLM"/>
    </source>
</evidence>
<dbReference type="FunFam" id="2.60.120.1440:FF:000001">
    <property type="entry name" value="Putative anti-sigma factor"/>
    <property type="match status" value="1"/>
</dbReference>
<evidence type="ECO:0000259" key="2">
    <source>
        <dbReference type="Pfam" id="PF16344"/>
    </source>
</evidence>
<dbReference type="InterPro" id="IPR032508">
    <property type="entry name" value="FecR_C"/>
</dbReference>
<sequence>MDEEELQSLLKKYVDDRCTDEEKALLETWFLRYEPHEVPELTENEREQDLSAVWNHLETESDRPAGRSRLVPYLSAAAILLLSGLALFFYRHNPQVAVKAESSYANDVPSGKNKAYLTLGNGKKVSLNDAVNGNVIQQEGAEVIKTGDGLLVYKDKGKGDNTAVPNTVETPQGGQWQLNLPDGTRVWLNSASRLTYPSTFSGLKTRRVTLSGEAYFEVTPDKSKPFIVITEKQVAEVLGTHFNINSYSDEPATKTTLLEGAIKVSMNKSFEILKPGQEAAVSDKISVAHVDTDNAVAWKNGDFIFGQQDFRTTMRQLSRWYNIDVVYDDSAPDEVKLHGWISRSKSVVSVLKVMELTGEVHFKVRGRRVVVTK</sequence>
<gene>
    <name evidence="3" type="ORF">TH53_02765</name>
</gene>
<dbReference type="RefSeq" id="WP_041878173.1">
    <property type="nucleotide sequence ID" value="NZ_CP157278.1"/>
</dbReference>
<dbReference type="GO" id="GO:0016989">
    <property type="term" value="F:sigma factor antagonist activity"/>
    <property type="evidence" value="ECO:0007669"/>
    <property type="project" value="TreeGrafter"/>
</dbReference>
<organism evidence="3 4">
    <name type="scientific">Pedobacter lusitanus</name>
    <dbReference type="NCBI Taxonomy" id="1503925"/>
    <lineage>
        <taxon>Bacteria</taxon>
        <taxon>Pseudomonadati</taxon>
        <taxon>Bacteroidota</taxon>
        <taxon>Sphingobacteriia</taxon>
        <taxon>Sphingobacteriales</taxon>
        <taxon>Sphingobacteriaceae</taxon>
        <taxon>Pedobacter</taxon>
    </lineage>
</organism>
<dbReference type="PIRSF" id="PIRSF018266">
    <property type="entry name" value="FecR"/>
    <property type="match status" value="1"/>
</dbReference>
<dbReference type="Proteomes" id="UP000032049">
    <property type="component" value="Unassembled WGS sequence"/>
</dbReference>
<protein>
    <recommendedName>
        <fullName evidence="5">FecR protein</fullName>
    </recommendedName>
</protein>
<dbReference type="InterPro" id="IPR012373">
    <property type="entry name" value="Ferrdict_sens_TM"/>
</dbReference>
<evidence type="ECO:0000313" key="4">
    <source>
        <dbReference type="Proteomes" id="UP000032049"/>
    </source>
</evidence>
<dbReference type="PANTHER" id="PTHR30273:SF2">
    <property type="entry name" value="PROTEIN FECR"/>
    <property type="match status" value="1"/>
</dbReference>
<comment type="caution">
    <text evidence="3">The sequence shown here is derived from an EMBL/GenBank/DDBJ whole genome shotgun (WGS) entry which is preliminary data.</text>
</comment>
<name>A0A0D0GQU5_9SPHI</name>
<dbReference type="Gene3D" id="2.60.120.1440">
    <property type="match status" value="1"/>
</dbReference>
<feature type="domain" description="Protein FecR C-terminal" evidence="2">
    <location>
        <begin position="302"/>
        <end position="371"/>
    </location>
</feature>
<keyword evidence="4" id="KW-1185">Reference proteome</keyword>
<dbReference type="AlphaFoldDB" id="A0A0D0GQU5"/>
<dbReference type="PANTHER" id="PTHR30273">
    <property type="entry name" value="PERIPLASMIC SIGNAL SENSOR AND SIGMA FACTOR ACTIVATOR FECR-RELATED"/>
    <property type="match status" value="1"/>
</dbReference>
<proteinExistence type="predicted"/>
<evidence type="ECO:0000313" key="3">
    <source>
        <dbReference type="EMBL" id="KIO78575.1"/>
    </source>
</evidence>
<feature type="domain" description="FecR protein" evidence="1">
    <location>
        <begin position="167"/>
        <end position="263"/>
    </location>
</feature>
<dbReference type="STRING" id="1503925.TH53_02765"/>
<dbReference type="Gene3D" id="3.55.50.30">
    <property type="match status" value="1"/>
</dbReference>
<dbReference type="Pfam" id="PF04773">
    <property type="entry name" value="FecR"/>
    <property type="match status" value="1"/>
</dbReference>
<dbReference type="OrthoDB" id="1099963at2"/>
<accession>A0A0D0GQU5</accession>
<dbReference type="EMBL" id="JXRA01000010">
    <property type="protein sequence ID" value="KIO78575.1"/>
    <property type="molecule type" value="Genomic_DNA"/>
</dbReference>
<dbReference type="InterPro" id="IPR006860">
    <property type="entry name" value="FecR"/>
</dbReference>
<dbReference type="Pfam" id="PF16344">
    <property type="entry name" value="FecR_C"/>
    <property type="match status" value="1"/>
</dbReference>
<evidence type="ECO:0000259" key="1">
    <source>
        <dbReference type="Pfam" id="PF04773"/>
    </source>
</evidence>
<reference evidence="3 4" key="1">
    <citation type="submission" date="2015-01" db="EMBL/GenBank/DDBJ databases">
        <title>Draft genome sequence of Pedobacter sp. NL19 isolated from sludge of an effluent treatment pond in an abandoned uranium mine.</title>
        <authorList>
            <person name="Santos T."/>
            <person name="Caetano T."/>
            <person name="Covas C."/>
            <person name="Cruz A."/>
            <person name="Mendo S."/>
        </authorList>
    </citation>
    <scope>NUCLEOTIDE SEQUENCE [LARGE SCALE GENOMIC DNA]</scope>
    <source>
        <strain evidence="3 4">NL19</strain>
    </source>
</reference>